<evidence type="ECO:0000256" key="5">
    <source>
        <dbReference type="ARBA" id="ARBA00023014"/>
    </source>
</evidence>
<dbReference type="RefSeq" id="WP_267567680.1">
    <property type="nucleotide sequence ID" value="NZ_JAPNTZ010000014.1"/>
</dbReference>
<keyword evidence="4" id="KW-0408">Iron</keyword>
<keyword evidence="5" id="KW-0411">Iron-sulfur</keyword>
<dbReference type="EMBL" id="JAPNTZ010000014">
    <property type="protein sequence ID" value="MCY1143182.1"/>
    <property type="molecule type" value="Genomic_DNA"/>
</dbReference>
<dbReference type="InterPro" id="IPR033756">
    <property type="entry name" value="YlxH/NBP35"/>
</dbReference>
<dbReference type="PANTHER" id="PTHR42961">
    <property type="entry name" value="IRON-SULFUR PROTEIN NUBPL"/>
    <property type="match status" value="1"/>
</dbReference>
<dbReference type="CDD" id="cd02037">
    <property type="entry name" value="Mrp_NBP35"/>
    <property type="match status" value="1"/>
</dbReference>
<sequence length="247" mass="25674">MSELPIVAVASGKGGVGKSSVAVALARQLVRGGRKVGLVDADLSGPDVPRMLGIRRDAPARSVTLARWGRDGQSGGLEAVEVDGLKVASAGFLLGGSQALAFGSDLGDLLLGRLVKETNWGDVEVLVVDLPPGISFTQQGVLSGAGRVTTILVVTPAEVSHLDTGRALSVLREVRTPVLGGVENMAYFACPHCGDRTQLHTPAPDERTIWADGVDRLARLPFRPDGEIGPADLAPVVDAVTRHIDTA</sequence>
<evidence type="ECO:0000256" key="4">
    <source>
        <dbReference type="ARBA" id="ARBA00023004"/>
    </source>
</evidence>
<accession>A0ABT4B9K6</accession>
<dbReference type="PANTHER" id="PTHR42961:SF2">
    <property type="entry name" value="IRON-SULFUR PROTEIN NUBPL"/>
    <property type="match status" value="1"/>
</dbReference>
<dbReference type="Pfam" id="PF10609">
    <property type="entry name" value="ParA"/>
    <property type="match status" value="1"/>
</dbReference>
<dbReference type="InterPro" id="IPR019591">
    <property type="entry name" value="Mrp/NBP35_ATP-bd"/>
</dbReference>
<keyword evidence="3 6" id="KW-0067">ATP-binding</keyword>
<keyword evidence="7" id="KW-1185">Reference proteome</keyword>
<evidence type="ECO:0000313" key="6">
    <source>
        <dbReference type="EMBL" id="MCY1143182.1"/>
    </source>
</evidence>
<dbReference type="Gene3D" id="3.40.50.300">
    <property type="entry name" value="P-loop containing nucleotide triphosphate hydrolases"/>
    <property type="match status" value="1"/>
</dbReference>
<dbReference type="GO" id="GO:0005524">
    <property type="term" value="F:ATP binding"/>
    <property type="evidence" value="ECO:0007669"/>
    <property type="project" value="UniProtKB-KW"/>
</dbReference>
<dbReference type="Proteomes" id="UP001151002">
    <property type="component" value="Unassembled WGS sequence"/>
</dbReference>
<evidence type="ECO:0000256" key="1">
    <source>
        <dbReference type="ARBA" id="ARBA00022723"/>
    </source>
</evidence>
<evidence type="ECO:0000256" key="3">
    <source>
        <dbReference type="ARBA" id="ARBA00022840"/>
    </source>
</evidence>
<dbReference type="InterPro" id="IPR044304">
    <property type="entry name" value="NUBPL-like"/>
</dbReference>
<organism evidence="6 7">
    <name type="scientific">Paractinoplanes pyxinae</name>
    <dbReference type="NCBI Taxonomy" id="2997416"/>
    <lineage>
        <taxon>Bacteria</taxon>
        <taxon>Bacillati</taxon>
        <taxon>Actinomycetota</taxon>
        <taxon>Actinomycetes</taxon>
        <taxon>Micromonosporales</taxon>
        <taxon>Micromonosporaceae</taxon>
        <taxon>Paractinoplanes</taxon>
    </lineage>
</organism>
<evidence type="ECO:0000256" key="2">
    <source>
        <dbReference type="ARBA" id="ARBA00022741"/>
    </source>
</evidence>
<name>A0ABT4B9K6_9ACTN</name>
<comment type="caution">
    <text evidence="6">The sequence shown here is derived from an EMBL/GenBank/DDBJ whole genome shotgun (WGS) entry which is preliminary data.</text>
</comment>
<dbReference type="SUPFAM" id="SSF52540">
    <property type="entry name" value="P-loop containing nucleoside triphosphate hydrolases"/>
    <property type="match status" value="1"/>
</dbReference>
<dbReference type="InterPro" id="IPR027417">
    <property type="entry name" value="P-loop_NTPase"/>
</dbReference>
<gene>
    <name evidence="6" type="ORF">OWR29_34735</name>
</gene>
<evidence type="ECO:0000313" key="7">
    <source>
        <dbReference type="Proteomes" id="UP001151002"/>
    </source>
</evidence>
<protein>
    <submittedName>
        <fullName evidence="6">ATP-binding protein</fullName>
    </submittedName>
</protein>
<keyword evidence="1" id="KW-0479">Metal-binding</keyword>
<reference evidence="6" key="1">
    <citation type="submission" date="2022-11" db="EMBL/GenBank/DDBJ databases">
        <authorList>
            <person name="Somphong A."/>
            <person name="Phongsopitanun W."/>
        </authorList>
    </citation>
    <scope>NUCLEOTIDE SEQUENCE</scope>
    <source>
        <strain evidence="6">Pm04-4</strain>
    </source>
</reference>
<proteinExistence type="predicted"/>
<keyword evidence="2" id="KW-0547">Nucleotide-binding</keyword>